<evidence type="ECO:0000313" key="2">
    <source>
        <dbReference type="Proteomes" id="UP000037446"/>
    </source>
</evidence>
<dbReference type="EC" id="1.2.1.9" evidence="1"/>
<dbReference type="EMBL" id="JYNE01000024">
    <property type="protein sequence ID" value="KNH02120.1"/>
    <property type="molecule type" value="Genomic_DNA"/>
</dbReference>
<reference evidence="1" key="1">
    <citation type="submission" date="2015-02" db="EMBL/GenBank/DDBJ databases">
        <authorList>
            <person name="Chooi Y.-H."/>
        </authorList>
    </citation>
    <scope>NUCLEOTIDE SEQUENCE [LARGE SCALE GENOMIC DNA]</scope>
    <source>
        <strain evidence="1">LAMA 915</strain>
    </source>
</reference>
<name>A0A0L1KDI6_9SPHN</name>
<dbReference type="AlphaFoldDB" id="A0A0L1KDI6"/>
<keyword evidence="1" id="KW-0560">Oxidoreductase</keyword>
<protein>
    <submittedName>
        <fullName evidence="1">Non-phosphorylating glyceraldehyde-3-phosphate dehydrogenase (NADP)</fullName>
        <ecNumber evidence="1">1.2.1.9</ecNumber>
    </submittedName>
</protein>
<organism evidence="1 2">
    <name type="scientific">Qipengyuania citrea LAMA 915</name>
    <dbReference type="NCBI Taxonomy" id="1306953"/>
    <lineage>
        <taxon>Bacteria</taxon>
        <taxon>Pseudomonadati</taxon>
        <taxon>Pseudomonadota</taxon>
        <taxon>Alphaproteobacteria</taxon>
        <taxon>Sphingomonadales</taxon>
        <taxon>Erythrobacteraceae</taxon>
        <taxon>Qipengyuania</taxon>
    </lineage>
</organism>
<comment type="caution">
    <text evidence="1">The sequence shown here is derived from an EMBL/GenBank/DDBJ whole genome shotgun (WGS) entry which is preliminary data.</text>
</comment>
<gene>
    <name evidence="1" type="ORF">J121_2032</name>
</gene>
<accession>A0A0L1KDI6</accession>
<proteinExistence type="predicted"/>
<dbReference type="GO" id="GO:0008886">
    <property type="term" value="F:glyceraldehyde-3-phosphate dehydrogenase (NADP+) (non-phosphorylating) activity"/>
    <property type="evidence" value="ECO:0007669"/>
    <property type="project" value="UniProtKB-EC"/>
</dbReference>
<dbReference type="Proteomes" id="UP000037446">
    <property type="component" value="Unassembled WGS sequence"/>
</dbReference>
<sequence>MVEFSIYSSSPRFLSCDLDRIFVWIDPEVRGGWVFRGQ</sequence>
<evidence type="ECO:0000313" key="1">
    <source>
        <dbReference type="EMBL" id="KNH02120.1"/>
    </source>
</evidence>